<comment type="caution">
    <text evidence="8">The sequence shown here is derived from an EMBL/GenBank/DDBJ whole genome shotgun (WGS) entry which is preliminary data.</text>
</comment>
<dbReference type="InterPro" id="IPR036162">
    <property type="entry name" value="Resolvase-like_N_sf"/>
</dbReference>
<dbReference type="InterPro" id="IPR006120">
    <property type="entry name" value="Resolvase_HTH_dom"/>
</dbReference>
<accession>A0ABV7WM88</accession>
<name>A0ABV7WM88_9MICO</name>
<dbReference type="InterPro" id="IPR006119">
    <property type="entry name" value="Resolv_N"/>
</dbReference>
<dbReference type="PANTHER" id="PTHR30461">
    <property type="entry name" value="DNA-INVERTASE FROM LAMBDOID PROPHAGE"/>
    <property type="match status" value="1"/>
</dbReference>
<dbReference type="InterPro" id="IPR050639">
    <property type="entry name" value="SSR_resolvase"/>
</dbReference>
<evidence type="ECO:0000256" key="4">
    <source>
        <dbReference type="ARBA" id="ARBA00023172"/>
    </source>
</evidence>
<keyword evidence="3" id="KW-0238">DNA-binding</keyword>
<gene>
    <name evidence="8" type="ORF">ACFOLH_18100</name>
</gene>
<dbReference type="SMART" id="SM00857">
    <property type="entry name" value="Resolvase"/>
    <property type="match status" value="1"/>
</dbReference>
<dbReference type="Pfam" id="PF00239">
    <property type="entry name" value="Resolvase"/>
    <property type="match status" value="1"/>
</dbReference>
<evidence type="ECO:0000313" key="8">
    <source>
        <dbReference type="EMBL" id="MFC3690263.1"/>
    </source>
</evidence>
<evidence type="ECO:0000256" key="2">
    <source>
        <dbReference type="ARBA" id="ARBA00022908"/>
    </source>
</evidence>
<evidence type="ECO:0000256" key="5">
    <source>
        <dbReference type="PROSITE-ProRule" id="PRU10137"/>
    </source>
</evidence>
<dbReference type="SUPFAM" id="SSF53041">
    <property type="entry name" value="Resolvase-like"/>
    <property type="match status" value="1"/>
</dbReference>
<evidence type="ECO:0000256" key="3">
    <source>
        <dbReference type="ARBA" id="ARBA00023125"/>
    </source>
</evidence>
<proteinExistence type="inferred from homology"/>
<dbReference type="Gene3D" id="1.10.10.60">
    <property type="entry name" value="Homeodomain-like"/>
    <property type="match status" value="1"/>
</dbReference>
<dbReference type="Pfam" id="PF02796">
    <property type="entry name" value="HTH_7"/>
    <property type="match status" value="1"/>
</dbReference>
<evidence type="ECO:0000259" key="7">
    <source>
        <dbReference type="PROSITE" id="PS51736"/>
    </source>
</evidence>
<dbReference type="CDD" id="cd00569">
    <property type="entry name" value="HTH_Hin_like"/>
    <property type="match status" value="1"/>
</dbReference>
<reference evidence="9" key="1">
    <citation type="journal article" date="2019" name="Int. J. Syst. Evol. Microbiol.">
        <title>The Global Catalogue of Microorganisms (GCM) 10K type strain sequencing project: providing services to taxonomists for standard genome sequencing and annotation.</title>
        <authorList>
            <consortium name="The Broad Institute Genomics Platform"/>
            <consortium name="The Broad Institute Genome Sequencing Center for Infectious Disease"/>
            <person name="Wu L."/>
            <person name="Ma J."/>
        </authorList>
    </citation>
    <scope>NUCLEOTIDE SEQUENCE [LARGE SCALE GENOMIC DNA]</scope>
    <source>
        <strain evidence="9">NCAIM B.02333</strain>
    </source>
</reference>
<dbReference type="CDD" id="cd03768">
    <property type="entry name" value="SR_ResInv"/>
    <property type="match status" value="1"/>
</dbReference>
<dbReference type="InterPro" id="IPR006118">
    <property type="entry name" value="Recombinase_CS"/>
</dbReference>
<dbReference type="EMBL" id="JBHRWW010000019">
    <property type="protein sequence ID" value="MFC3690263.1"/>
    <property type="molecule type" value="Genomic_DNA"/>
</dbReference>
<dbReference type="SUPFAM" id="SSF46689">
    <property type="entry name" value="Homeodomain-like"/>
    <property type="match status" value="1"/>
</dbReference>
<sequence length="213" mass="22398">MSLVGYARVSTRDQHPDAQTDALAAAGCEKVFVDHASGTLAARTALGEALGYLRAGDTLVITKLDRLGRSVRNLKQLSDELQARQVGLRALSQGIDTTTPGGRLFFHMLAAIAEFEHDLIVERTVDGLAAARARGRKGGPKFKMTPNKIAQARAMYDGGKHTVQEIADTFGVSRPTIYRHLGSAPRPSAGPVMGFSGPAGAPSTAPPAAPRGA</sequence>
<keyword evidence="2" id="KW-0229">DNA integration</keyword>
<evidence type="ECO:0000256" key="1">
    <source>
        <dbReference type="ARBA" id="ARBA00009913"/>
    </source>
</evidence>
<keyword evidence="4" id="KW-0233">DNA recombination</keyword>
<feature type="region of interest" description="Disordered" evidence="6">
    <location>
        <begin position="189"/>
        <end position="213"/>
    </location>
</feature>
<dbReference type="InterPro" id="IPR009057">
    <property type="entry name" value="Homeodomain-like_sf"/>
</dbReference>
<keyword evidence="9" id="KW-1185">Reference proteome</keyword>
<comment type="similarity">
    <text evidence="1">Belongs to the site-specific recombinase resolvase family.</text>
</comment>
<evidence type="ECO:0000313" key="9">
    <source>
        <dbReference type="Proteomes" id="UP001595685"/>
    </source>
</evidence>
<organism evidence="8 9">
    <name type="scientific">Aquipuribacter hungaricus</name>
    <dbReference type="NCBI Taxonomy" id="545624"/>
    <lineage>
        <taxon>Bacteria</taxon>
        <taxon>Bacillati</taxon>
        <taxon>Actinomycetota</taxon>
        <taxon>Actinomycetes</taxon>
        <taxon>Micrococcales</taxon>
        <taxon>Intrasporangiaceae</taxon>
        <taxon>Aquipuribacter</taxon>
    </lineage>
</organism>
<dbReference type="Proteomes" id="UP001595685">
    <property type="component" value="Unassembled WGS sequence"/>
</dbReference>
<dbReference type="PROSITE" id="PS00397">
    <property type="entry name" value="RECOMBINASES_1"/>
    <property type="match status" value="1"/>
</dbReference>
<feature type="active site" description="O-(5'-phospho-DNA)-serine intermediate" evidence="5">
    <location>
        <position position="10"/>
    </location>
</feature>
<dbReference type="PANTHER" id="PTHR30461:SF2">
    <property type="entry name" value="SERINE RECOMBINASE PINE-RELATED"/>
    <property type="match status" value="1"/>
</dbReference>
<dbReference type="PROSITE" id="PS00398">
    <property type="entry name" value="RECOMBINASES_2"/>
    <property type="match status" value="1"/>
</dbReference>
<evidence type="ECO:0000256" key="6">
    <source>
        <dbReference type="SAM" id="MobiDB-lite"/>
    </source>
</evidence>
<dbReference type="Gene3D" id="3.40.50.1390">
    <property type="entry name" value="Resolvase, N-terminal catalytic domain"/>
    <property type="match status" value="1"/>
</dbReference>
<protein>
    <submittedName>
        <fullName evidence="8">Recombinase family protein</fullName>
    </submittedName>
</protein>
<dbReference type="RefSeq" id="WP_340289286.1">
    <property type="nucleotide sequence ID" value="NZ_JBBEOI010000006.1"/>
</dbReference>
<dbReference type="PROSITE" id="PS51736">
    <property type="entry name" value="RECOMBINASES_3"/>
    <property type="match status" value="1"/>
</dbReference>
<feature type="domain" description="Resolvase/invertase-type recombinase catalytic" evidence="7">
    <location>
        <begin position="2"/>
        <end position="135"/>
    </location>
</feature>
<feature type="compositionally biased region" description="Pro residues" evidence="6">
    <location>
        <begin position="204"/>
        <end position="213"/>
    </location>
</feature>